<accession>A0ACC2P5R7</accession>
<sequence length="191" mass="21578">MRRRQRACVRLKNSRPGWLVTFSAWVRDYRLVKMYVVPDRQNAIVRYLQAECATAEIESRTHAENVTSHPGLLFFRRTQARCRRLMAVQAVEKWGHTPAGTSLGVDYTLGDHVNLETELGDASGPRPRPRFLGSESWQKPTACVQLQLTSCAVQADDVVLRQANDLSTDALCTRLLLAHLAHAASRDIHMQ</sequence>
<proteinExistence type="predicted"/>
<evidence type="ECO:0000313" key="1">
    <source>
        <dbReference type="EMBL" id="KAJ8678463.1"/>
    </source>
</evidence>
<name>A0ACC2P5R7_9HYME</name>
<dbReference type="Proteomes" id="UP001239111">
    <property type="component" value="Chromosome 2"/>
</dbReference>
<reference evidence="1" key="1">
    <citation type="submission" date="2023-04" db="EMBL/GenBank/DDBJ databases">
        <title>A chromosome-level genome assembly of the parasitoid wasp Eretmocerus hayati.</title>
        <authorList>
            <person name="Zhong Y."/>
            <person name="Liu S."/>
            <person name="Liu Y."/>
        </authorList>
    </citation>
    <scope>NUCLEOTIDE SEQUENCE</scope>
    <source>
        <strain evidence="1">ZJU_SS_LIU_2023</strain>
    </source>
</reference>
<dbReference type="EMBL" id="CM056742">
    <property type="protein sequence ID" value="KAJ8678463.1"/>
    <property type="molecule type" value="Genomic_DNA"/>
</dbReference>
<evidence type="ECO:0000313" key="2">
    <source>
        <dbReference type="Proteomes" id="UP001239111"/>
    </source>
</evidence>
<keyword evidence="2" id="KW-1185">Reference proteome</keyword>
<comment type="caution">
    <text evidence="1">The sequence shown here is derived from an EMBL/GenBank/DDBJ whole genome shotgun (WGS) entry which is preliminary data.</text>
</comment>
<organism evidence="1 2">
    <name type="scientific">Eretmocerus hayati</name>
    <dbReference type="NCBI Taxonomy" id="131215"/>
    <lineage>
        <taxon>Eukaryota</taxon>
        <taxon>Metazoa</taxon>
        <taxon>Ecdysozoa</taxon>
        <taxon>Arthropoda</taxon>
        <taxon>Hexapoda</taxon>
        <taxon>Insecta</taxon>
        <taxon>Pterygota</taxon>
        <taxon>Neoptera</taxon>
        <taxon>Endopterygota</taxon>
        <taxon>Hymenoptera</taxon>
        <taxon>Apocrita</taxon>
        <taxon>Proctotrupomorpha</taxon>
        <taxon>Chalcidoidea</taxon>
        <taxon>Aphelinidae</taxon>
        <taxon>Aphelininae</taxon>
        <taxon>Eretmocerus</taxon>
    </lineage>
</organism>
<gene>
    <name evidence="1" type="ORF">QAD02_014250</name>
</gene>
<protein>
    <submittedName>
        <fullName evidence="1">Uncharacterized protein</fullName>
    </submittedName>
</protein>